<keyword evidence="2" id="KW-1185">Reference proteome</keyword>
<dbReference type="Proteomes" id="UP001221597">
    <property type="component" value="Chromosome"/>
</dbReference>
<sequence length="80" mass="9241">MSVTKYEYFNEDLARKILVQMMEDGQPRIKDYNVGSMVWDNTSSYLKDHGLIQDITISRNTNYLYATLTNLGEAKAKSLE</sequence>
<protein>
    <recommendedName>
        <fullName evidence="3">YjcQ protein</fullName>
    </recommendedName>
</protein>
<evidence type="ECO:0008006" key="3">
    <source>
        <dbReference type="Google" id="ProtNLM"/>
    </source>
</evidence>
<proteinExistence type="predicted"/>
<evidence type="ECO:0000313" key="2">
    <source>
        <dbReference type="Proteomes" id="UP001221597"/>
    </source>
</evidence>
<organism evidence="1 2">
    <name type="scientific">Halobacillus naozhouensis</name>
    <dbReference type="NCBI Taxonomy" id="554880"/>
    <lineage>
        <taxon>Bacteria</taxon>
        <taxon>Bacillati</taxon>
        <taxon>Bacillota</taxon>
        <taxon>Bacilli</taxon>
        <taxon>Bacillales</taxon>
        <taxon>Bacillaceae</taxon>
        <taxon>Halobacillus</taxon>
    </lineage>
</organism>
<reference evidence="1 2" key="1">
    <citation type="submission" date="2023-04" db="EMBL/GenBank/DDBJ databases">
        <title>Genome sequence of Halobacillus naozhouensis KACC 21980.</title>
        <authorList>
            <person name="Kim S."/>
            <person name="Heo J."/>
            <person name="Kwon S.-W."/>
        </authorList>
    </citation>
    <scope>NUCLEOTIDE SEQUENCE [LARGE SCALE GENOMIC DNA]</scope>
    <source>
        <strain evidence="1 2">KCTC 13234</strain>
    </source>
</reference>
<accession>A0ABY8IV38</accession>
<name>A0ABY8IV38_9BACI</name>
<evidence type="ECO:0000313" key="1">
    <source>
        <dbReference type="EMBL" id="WFT73058.1"/>
    </source>
</evidence>
<dbReference type="EMBL" id="CP121671">
    <property type="protein sequence ID" value="WFT73058.1"/>
    <property type="molecule type" value="Genomic_DNA"/>
</dbReference>
<dbReference type="RefSeq" id="WP_283075086.1">
    <property type="nucleotide sequence ID" value="NZ_CP121671.1"/>
</dbReference>
<gene>
    <name evidence="1" type="ORF">P9989_11620</name>
</gene>